<reference evidence="1 2" key="2">
    <citation type="submission" date="2008-10" db="EMBL/GenBank/DDBJ databases">
        <authorList>
            <person name="Fulton L."/>
            <person name="Clifton S."/>
            <person name="Fulton B."/>
            <person name="Xu J."/>
            <person name="Minx P."/>
            <person name="Pepin K.H."/>
            <person name="Johnson M."/>
            <person name="Bhonagiri V."/>
            <person name="Nash W.E."/>
            <person name="Mardis E.R."/>
            <person name="Wilson R.K."/>
        </authorList>
    </citation>
    <scope>NUCLEOTIDE SEQUENCE [LARGE SCALE GENOMIC DNA]</scope>
    <source>
        <strain evidence="1 2">ATCC 29098</strain>
    </source>
</reference>
<evidence type="ECO:0000313" key="1">
    <source>
        <dbReference type="EMBL" id="EEB33549.1"/>
    </source>
</evidence>
<reference evidence="1 2" key="1">
    <citation type="submission" date="2008-10" db="EMBL/GenBank/DDBJ databases">
        <title>Draft genome sequence of Desulvovibrio piger (ATCC 29098).</title>
        <authorList>
            <person name="Sudarsanam P."/>
            <person name="Ley R."/>
            <person name="Guruge J."/>
            <person name="Turnbaugh P.J."/>
            <person name="Mahowald M."/>
            <person name="Liep D."/>
            <person name="Gordon J."/>
        </authorList>
    </citation>
    <scope>NUCLEOTIDE SEQUENCE [LARGE SCALE GENOMIC DNA]</scope>
    <source>
        <strain evidence="1 2">ATCC 29098</strain>
    </source>
</reference>
<evidence type="ECO:0000313" key="2">
    <source>
        <dbReference type="Proteomes" id="UP000003676"/>
    </source>
</evidence>
<comment type="caution">
    <text evidence="1">The sequence shown here is derived from an EMBL/GenBank/DDBJ whole genome shotgun (WGS) entry which is preliminary data.</text>
</comment>
<dbReference type="Proteomes" id="UP000003676">
    <property type="component" value="Unassembled WGS sequence"/>
</dbReference>
<gene>
    <name evidence="1" type="ORF">DESPIG_01543</name>
</gene>
<accession>B6WTY5</accession>
<dbReference type="AlphaFoldDB" id="B6WTY5"/>
<dbReference type="HOGENOM" id="CLU_3198987_0_0_7"/>
<organism evidence="1 2">
    <name type="scientific">Desulfovibrio piger ATCC 29098</name>
    <dbReference type="NCBI Taxonomy" id="411464"/>
    <lineage>
        <taxon>Bacteria</taxon>
        <taxon>Pseudomonadati</taxon>
        <taxon>Thermodesulfobacteriota</taxon>
        <taxon>Desulfovibrionia</taxon>
        <taxon>Desulfovibrionales</taxon>
        <taxon>Desulfovibrionaceae</taxon>
        <taxon>Desulfovibrio</taxon>
    </lineage>
</organism>
<name>B6WTY5_9BACT</name>
<protein>
    <submittedName>
        <fullName evidence="1">Uncharacterized protein</fullName>
    </submittedName>
</protein>
<dbReference type="EMBL" id="ABXU01000038">
    <property type="protein sequence ID" value="EEB33549.1"/>
    <property type="molecule type" value="Genomic_DNA"/>
</dbReference>
<sequence length="45" mass="4781">MVLPLPFPAYRSCGIPCQMCPFSQATGDPRSIMAPALSHSFAGLL</sequence>
<proteinExistence type="predicted"/>